<dbReference type="PROSITE" id="PS52029">
    <property type="entry name" value="LD_TPASE"/>
    <property type="match status" value="1"/>
</dbReference>
<feature type="domain" description="L,D-TPase catalytic" evidence="8">
    <location>
        <begin position="56"/>
        <end position="198"/>
    </location>
</feature>
<dbReference type="InterPro" id="IPR038063">
    <property type="entry name" value="Transpep_catalytic_dom"/>
</dbReference>
<reference evidence="9 10" key="1">
    <citation type="submission" date="2019-04" db="EMBL/GenBank/DDBJ databases">
        <authorList>
            <person name="Li Y."/>
            <person name="Wang J."/>
        </authorList>
    </citation>
    <scope>NUCLEOTIDE SEQUENCE [LARGE SCALE GENOMIC DNA]</scope>
    <source>
        <strain evidence="9 10">DSM 14668</strain>
    </source>
</reference>
<proteinExistence type="inferred from homology"/>
<evidence type="ECO:0000256" key="1">
    <source>
        <dbReference type="ARBA" id="ARBA00004752"/>
    </source>
</evidence>
<keyword evidence="6 7" id="KW-0961">Cell wall biogenesis/degradation</keyword>
<evidence type="ECO:0000256" key="2">
    <source>
        <dbReference type="ARBA" id="ARBA00005992"/>
    </source>
</evidence>
<dbReference type="Proteomes" id="UP000309215">
    <property type="component" value="Unassembled WGS sequence"/>
</dbReference>
<comment type="similarity">
    <text evidence="2">Belongs to the YkuD family.</text>
</comment>
<dbReference type="OrthoDB" id="9809748at2"/>
<name>A0A4U1JAJ2_9BACT</name>
<evidence type="ECO:0000313" key="9">
    <source>
        <dbReference type="EMBL" id="TKD05279.1"/>
    </source>
</evidence>
<dbReference type="GO" id="GO:0009252">
    <property type="term" value="P:peptidoglycan biosynthetic process"/>
    <property type="evidence" value="ECO:0007669"/>
    <property type="project" value="UniProtKB-UniPathway"/>
</dbReference>
<dbReference type="InterPro" id="IPR005490">
    <property type="entry name" value="LD_TPept_cat_dom"/>
</dbReference>
<comment type="pathway">
    <text evidence="1 7">Cell wall biogenesis; peptidoglycan biosynthesis.</text>
</comment>
<dbReference type="Pfam" id="PF03734">
    <property type="entry name" value="YkuD"/>
    <property type="match status" value="1"/>
</dbReference>
<evidence type="ECO:0000313" key="10">
    <source>
        <dbReference type="Proteomes" id="UP000309215"/>
    </source>
</evidence>
<sequence>MIFFRAPQPSRSPPDPRQRGMNALFALLLLPTVLLPSPLPGAPAGAPGKPKVEAAALIRVDKSEHRLELVAQGGRVIKTYKVALGSGGAGPKRFEGDKVTPVGTYRVKGRFKGLFHQFLNVTYPNDEDRARFAELKRRGEVPPGRTVGFGIGIHGVGQRDWNSVHKQSDWTHGCIALDDAEIDELSRLVPDDTTLVITD</sequence>
<evidence type="ECO:0000256" key="3">
    <source>
        <dbReference type="ARBA" id="ARBA00022679"/>
    </source>
</evidence>
<evidence type="ECO:0000256" key="6">
    <source>
        <dbReference type="ARBA" id="ARBA00023316"/>
    </source>
</evidence>
<evidence type="ECO:0000256" key="5">
    <source>
        <dbReference type="ARBA" id="ARBA00022984"/>
    </source>
</evidence>
<comment type="caution">
    <text evidence="9">The sequence shown here is derived from an EMBL/GenBank/DDBJ whole genome shotgun (WGS) entry which is preliminary data.</text>
</comment>
<dbReference type="GO" id="GO:0071555">
    <property type="term" value="P:cell wall organization"/>
    <property type="evidence" value="ECO:0007669"/>
    <property type="project" value="UniProtKB-UniRule"/>
</dbReference>
<protein>
    <recommendedName>
        <fullName evidence="8">L,D-TPase catalytic domain-containing protein</fullName>
    </recommendedName>
</protein>
<dbReference type="CDD" id="cd16913">
    <property type="entry name" value="YkuD_like"/>
    <property type="match status" value="1"/>
</dbReference>
<evidence type="ECO:0000256" key="4">
    <source>
        <dbReference type="ARBA" id="ARBA00022960"/>
    </source>
</evidence>
<dbReference type="Gene3D" id="2.40.440.10">
    <property type="entry name" value="L,D-transpeptidase catalytic domain-like"/>
    <property type="match status" value="1"/>
</dbReference>
<dbReference type="AlphaFoldDB" id="A0A4U1JAJ2"/>
<organism evidence="9 10">
    <name type="scientific">Polyangium fumosum</name>
    <dbReference type="NCBI Taxonomy" id="889272"/>
    <lineage>
        <taxon>Bacteria</taxon>
        <taxon>Pseudomonadati</taxon>
        <taxon>Myxococcota</taxon>
        <taxon>Polyangia</taxon>
        <taxon>Polyangiales</taxon>
        <taxon>Polyangiaceae</taxon>
        <taxon>Polyangium</taxon>
    </lineage>
</organism>
<evidence type="ECO:0000259" key="8">
    <source>
        <dbReference type="PROSITE" id="PS52029"/>
    </source>
</evidence>
<dbReference type="GO" id="GO:0008360">
    <property type="term" value="P:regulation of cell shape"/>
    <property type="evidence" value="ECO:0007669"/>
    <property type="project" value="UniProtKB-UniRule"/>
</dbReference>
<dbReference type="GO" id="GO:0004180">
    <property type="term" value="F:carboxypeptidase activity"/>
    <property type="evidence" value="ECO:0007669"/>
    <property type="project" value="UniProtKB-ARBA"/>
</dbReference>
<accession>A0A4U1JAJ2</accession>
<keyword evidence="3" id="KW-0808">Transferase</keyword>
<dbReference type="SUPFAM" id="SSF141523">
    <property type="entry name" value="L,D-transpeptidase catalytic domain-like"/>
    <property type="match status" value="1"/>
</dbReference>
<dbReference type="PANTHER" id="PTHR36699">
    <property type="entry name" value="LD-TRANSPEPTIDASE"/>
    <property type="match status" value="1"/>
</dbReference>
<evidence type="ECO:0000256" key="7">
    <source>
        <dbReference type="PROSITE-ProRule" id="PRU01373"/>
    </source>
</evidence>
<dbReference type="EMBL" id="SSMQ01000021">
    <property type="protein sequence ID" value="TKD05279.1"/>
    <property type="molecule type" value="Genomic_DNA"/>
</dbReference>
<dbReference type="UniPathway" id="UPA00219"/>
<keyword evidence="10" id="KW-1185">Reference proteome</keyword>
<keyword evidence="5 7" id="KW-0573">Peptidoglycan synthesis</keyword>
<dbReference type="GO" id="GO:0016740">
    <property type="term" value="F:transferase activity"/>
    <property type="evidence" value="ECO:0007669"/>
    <property type="project" value="UniProtKB-KW"/>
</dbReference>
<feature type="active site" description="Proton donor/acceptor" evidence="7">
    <location>
        <position position="154"/>
    </location>
</feature>
<feature type="active site" description="Nucleophile" evidence="7">
    <location>
        <position position="174"/>
    </location>
</feature>
<dbReference type="PANTHER" id="PTHR36699:SF1">
    <property type="entry name" value="L,D-TRANSPEPTIDASE YAFK-RELATED"/>
    <property type="match status" value="1"/>
</dbReference>
<gene>
    <name evidence="9" type="ORF">E8A74_20985</name>
</gene>
<keyword evidence="4 7" id="KW-0133">Cell shape</keyword>